<evidence type="ECO:0000313" key="6">
    <source>
        <dbReference type="EMBL" id="WPA97387.1"/>
    </source>
</evidence>
<evidence type="ECO:0000259" key="4">
    <source>
        <dbReference type="Pfam" id="PF22725"/>
    </source>
</evidence>
<dbReference type="AlphaFoldDB" id="A0A2G5I7R1"/>
<comment type="similarity">
    <text evidence="1">Belongs to the Gfo/Idh/MocA family.</text>
</comment>
<proteinExistence type="inferred from homology"/>
<evidence type="ECO:0000313" key="8">
    <source>
        <dbReference type="Proteomes" id="UP001302367"/>
    </source>
</evidence>
<name>A0A2G5I7R1_CERBT</name>
<dbReference type="Gene3D" id="3.40.50.720">
    <property type="entry name" value="NAD(P)-binding Rossmann-like Domain"/>
    <property type="match status" value="1"/>
</dbReference>
<evidence type="ECO:0000256" key="2">
    <source>
        <dbReference type="ARBA" id="ARBA00023002"/>
    </source>
</evidence>
<sequence>MARKLKVAVSGLGRMGARHAVNYLEKTPRAELVAVCDPDPKAIAWAKSALEPAGVKIYSDFDEMLAHPGIEAVIVSGITTEHAPQSIRAIEAGKHVLCEKPLSTDLEISQGVLDVAKKYPHLKVMTGFSRRFDQSYRNAWKKADSGDIGRPVVFRSQTCDKYRDDDYFIGYSKVSGSIFVDASVHDIDLALWFFGQDSVVKSVSAVGTCARYQGLKQYGDVDNGVGIVEFWGGKIAYFYACRMMAVGQHDMTEVIGTHGKLTVNANPVHDLVEHHEATGIRKEIGQTYWDRFEPAFIRESNEFTEAVLDDKPLPFKLTGAVQALRIGSYLQEALRTGEKLHFDETGERVTRPAARL</sequence>
<dbReference type="InterPro" id="IPR000683">
    <property type="entry name" value="Gfo/Idh/MocA-like_OxRdtase_N"/>
</dbReference>
<evidence type="ECO:0000313" key="5">
    <source>
        <dbReference type="EMBL" id="PIB00831.1"/>
    </source>
</evidence>
<dbReference type="SUPFAM" id="SSF51735">
    <property type="entry name" value="NAD(P)-binding Rossmann-fold domains"/>
    <property type="match status" value="1"/>
</dbReference>
<dbReference type="InterPro" id="IPR055170">
    <property type="entry name" value="GFO_IDH_MocA-like_dom"/>
</dbReference>
<keyword evidence="8" id="KW-1185">Reference proteome</keyword>
<dbReference type="Proteomes" id="UP000230605">
    <property type="component" value="Chromosome 1"/>
</dbReference>
<evidence type="ECO:0000259" key="3">
    <source>
        <dbReference type="Pfam" id="PF01408"/>
    </source>
</evidence>
<evidence type="ECO:0000256" key="1">
    <source>
        <dbReference type="ARBA" id="ARBA00010928"/>
    </source>
</evidence>
<dbReference type="Pfam" id="PF22725">
    <property type="entry name" value="GFO_IDH_MocA_C3"/>
    <property type="match status" value="1"/>
</dbReference>
<dbReference type="Pfam" id="PF01408">
    <property type="entry name" value="GFO_IDH_MocA"/>
    <property type="match status" value="1"/>
</dbReference>
<feature type="domain" description="GFO/IDH/MocA-like oxidoreductase" evidence="4">
    <location>
        <begin position="137"/>
        <end position="261"/>
    </location>
</feature>
<dbReference type="SUPFAM" id="SSF55347">
    <property type="entry name" value="Glyceraldehyde-3-phosphate dehydrogenase-like, C-terminal domain"/>
    <property type="match status" value="1"/>
</dbReference>
<dbReference type="Proteomes" id="UP001302367">
    <property type="component" value="Chromosome 1"/>
</dbReference>
<accession>A0A2G5I7R1</accession>
<feature type="domain" description="Gfo/Idh/MocA-like oxidoreductase N-terminal" evidence="3">
    <location>
        <begin position="5"/>
        <end position="122"/>
    </location>
</feature>
<dbReference type="InterPro" id="IPR036291">
    <property type="entry name" value="NAD(P)-bd_dom_sf"/>
</dbReference>
<dbReference type="EMBL" id="CP134184">
    <property type="protein sequence ID" value="WPA97387.1"/>
    <property type="molecule type" value="Genomic_DNA"/>
</dbReference>
<organism evidence="5 7">
    <name type="scientific">Cercospora beticola</name>
    <name type="common">Sugarbeet leaf spot fungus</name>
    <dbReference type="NCBI Taxonomy" id="122368"/>
    <lineage>
        <taxon>Eukaryota</taxon>
        <taxon>Fungi</taxon>
        <taxon>Dikarya</taxon>
        <taxon>Ascomycota</taxon>
        <taxon>Pezizomycotina</taxon>
        <taxon>Dothideomycetes</taxon>
        <taxon>Dothideomycetidae</taxon>
        <taxon>Mycosphaerellales</taxon>
        <taxon>Mycosphaerellaceae</taxon>
        <taxon>Cercospora</taxon>
    </lineage>
</organism>
<dbReference type="GO" id="GO:0016491">
    <property type="term" value="F:oxidoreductase activity"/>
    <property type="evidence" value="ECO:0007669"/>
    <property type="project" value="UniProtKB-KW"/>
</dbReference>
<evidence type="ECO:0000313" key="7">
    <source>
        <dbReference type="Proteomes" id="UP000230605"/>
    </source>
</evidence>
<dbReference type="PANTHER" id="PTHR42840:SF3">
    <property type="entry name" value="BINDING ROSSMANN FOLD OXIDOREDUCTASE, PUTATIVE (AFU_ORTHOLOGUE AFUA_2G10240)-RELATED"/>
    <property type="match status" value="1"/>
</dbReference>
<dbReference type="GO" id="GO:0000166">
    <property type="term" value="F:nucleotide binding"/>
    <property type="evidence" value="ECO:0007669"/>
    <property type="project" value="InterPro"/>
</dbReference>
<dbReference type="EMBL" id="LKMD01000100">
    <property type="protein sequence ID" value="PIB00831.1"/>
    <property type="molecule type" value="Genomic_DNA"/>
</dbReference>
<protein>
    <submittedName>
        <fullName evidence="5">Scyllo-inositol 2-dehydrogenase (NAD(+))</fullName>
    </submittedName>
</protein>
<reference evidence="6 8" key="2">
    <citation type="submission" date="2023-09" db="EMBL/GenBank/DDBJ databases">
        <title>Complete-Gapless Cercospora beticola genome.</title>
        <authorList>
            <person name="Wyatt N.A."/>
            <person name="Spanner R.E."/>
            <person name="Bolton M.D."/>
        </authorList>
    </citation>
    <scope>NUCLEOTIDE SEQUENCE [LARGE SCALE GENOMIC DNA]</scope>
    <source>
        <strain evidence="6">Cb09-40</strain>
    </source>
</reference>
<dbReference type="PANTHER" id="PTHR42840">
    <property type="entry name" value="NAD(P)-BINDING ROSSMANN-FOLD SUPERFAMILY PROTEIN-RELATED"/>
    <property type="match status" value="1"/>
</dbReference>
<dbReference type="OrthoDB" id="446809at2759"/>
<dbReference type="Gene3D" id="3.30.360.10">
    <property type="entry name" value="Dihydrodipicolinate Reductase, domain 2"/>
    <property type="match status" value="1"/>
</dbReference>
<dbReference type="GO" id="GO:0005737">
    <property type="term" value="C:cytoplasm"/>
    <property type="evidence" value="ECO:0007669"/>
    <property type="project" value="TreeGrafter"/>
</dbReference>
<reference evidence="5 7" key="1">
    <citation type="submission" date="2015-10" db="EMBL/GenBank/DDBJ databases">
        <title>The cercosporin biosynthetic gene cluster was horizontally transferred to several fungal lineages and shown to be expanded in Cercospora beticola based on microsynteny with recipient genomes.</title>
        <authorList>
            <person name="De Jonge R."/>
            <person name="Ebert M.K."/>
            <person name="Suttle J.C."/>
            <person name="Jurick Ii W.M."/>
            <person name="Secor G.A."/>
            <person name="Thomma B.P."/>
            <person name="Van De Peer Y."/>
            <person name="Bolton M.D."/>
        </authorList>
    </citation>
    <scope>NUCLEOTIDE SEQUENCE [LARGE SCALE GENOMIC DNA]</scope>
    <source>
        <strain evidence="5 7">09-40</strain>
    </source>
</reference>
<dbReference type="GO" id="GO:0006740">
    <property type="term" value="P:NADPH regeneration"/>
    <property type="evidence" value="ECO:0007669"/>
    <property type="project" value="TreeGrafter"/>
</dbReference>
<keyword evidence="2" id="KW-0560">Oxidoreductase</keyword>
<gene>
    <name evidence="5" type="ORF">CB0940_01924</name>
    <name evidence="6" type="ORF">RHO25_001997</name>
</gene>